<reference evidence="2" key="1">
    <citation type="submission" date="2014-01" db="EMBL/GenBank/DDBJ databases">
        <authorList>
            <person name="Brown-Elliot B."/>
            <person name="Wallace R."/>
            <person name="Lenaerts A."/>
            <person name="Ordway D."/>
            <person name="DeGroote M.A."/>
            <person name="Parker T."/>
            <person name="Sizemore C."/>
            <person name="Tallon L.J."/>
            <person name="Sadzewicz L.K."/>
            <person name="Sengamalay N."/>
            <person name="Fraser C.M."/>
            <person name="Hine E."/>
            <person name="Shefchek K.A."/>
            <person name="Das S.P."/>
            <person name="Tettelin H."/>
        </authorList>
    </citation>
    <scope>NUCLEOTIDE SEQUENCE [LARGE SCALE GENOMIC DNA]</scope>
    <source>
        <strain evidence="2">4042</strain>
    </source>
</reference>
<organism evidence="2">
    <name type="scientific">Mycobacterium xenopi 4042</name>
    <dbReference type="NCBI Taxonomy" id="1299334"/>
    <lineage>
        <taxon>Bacteria</taxon>
        <taxon>Bacillati</taxon>
        <taxon>Actinomycetota</taxon>
        <taxon>Actinomycetes</taxon>
        <taxon>Mycobacteriales</taxon>
        <taxon>Mycobacteriaceae</taxon>
        <taxon>Mycobacterium</taxon>
    </lineage>
</organism>
<protein>
    <submittedName>
        <fullName evidence="2">Uncharacterized protein</fullName>
    </submittedName>
</protein>
<name>X7YI13_MYCXE</name>
<gene>
    <name evidence="2" type="ORF">I553_0727</name>
</gene>
<dbReference type="EMBL" id="JAOB01000093">
    <property type="protein sequence ID" value="EUA06734.1"/>
    <property type="molecule type" value="Genomic_DNA"/>
</dbReference>
<accession>X7YI13</accession>
<proteinExistence type="predicted"/>
<dbReference type="AlphaFoldDB" id="X7YI13"/>
<comment type="caution">
    <text evidence="2">The sequence shown here is derived from an EMBL/GenBank/DDBJ whole genome shotgun (WGS) entry which is preliminary data.</text>
</comment>
<dbReference type="PATRIC" id="fig|1299334.3.peg.10303"/>
<evidence type="ECO:0000256" key="1">
    <source>
        <dbReference type="SAM" id="MobiDB-lite"/>
    </source>
</evidence>
<feature type="region of interest" description="Disordered" evidence="1">
    <location>
        <begin position="39"/>
        <end position="65"/>
    </location>
</feature>
<sequence length="65" mass="7168">MRAWRLWRRSVAMRCARSWARVRRRLGIIALRSRSSPAAGRLVAGQGGGGPAQVGKQQRAARVVT</sequence>
<evidence type="ECO:0000313" key="2">
    <source>
        <dbReference type="EMBL" id="EUA06734.1"/>
    </source>
</evidence>